<evidence type="ECO:0000313" key="5">
    <source>
        <dbReference type="Proteomes" id="UP001552521"/>
    </source>
</evidence>
<dbReference type="PANTHER" id="PTHR43363">
    <property type="entry name" value="HYPOXANTHINE PHOSPHORIBOSYLTRANSFERASE"/>
    <property type="match status" value="1"/>
</dbReference>
<protein>
    <recommendedName>
        <fullName evidence="6">Phosphoribosyltransferase</fullName>
    </recommendedName>
</protein>
<dbReference type="PANTHER" id="PTHR43363:SF1">
    <property type="entry name" value="HYPOXANTHINE-GUANINE PHOSPHORIBOSYLTRANSFERASE"/>
    <property type="match status" value="1"/>
</dbReference>
<sequence length="200" mass="22088">MNSAMTVGGLVVGLAGVLLTIFYARKAERLNSIRKRLDWSDLQAAASDLSQKIRADFTPTAVVTPGLTGATFANLLVTDLPNQPPVYVGIRTWKEAAHSAGYTSDSFRIETKKWIVEIPASVSALIESQGDILIVDDFAMSGDFLEMLRTELVAAGFQKEQIHSCSLAVTKVAIKNHKAPDYYWWIADDDDFYFPWGKAR</sequence>
<evidence type="ECO:0000256" key="3">
    <source>
        <dbReference type="SAM" id="Phobius"/>
    </source>
</evidence>
<keyword evidence="3" id="KW-0472">Membrane</keyword>
<accession>A0ABV3HPI2</accession>
<evidence type="ECO:0000256" key="1">
    <source>
        <dbReference type="ARBA" id="ARBA00022676"/>
    </source>
</evidence>
<dbReference type="EMBL" id="JBFAQK010000005">
    <property type="protein sequence ID" value="MEV4680479.1"/>
    <property type="molecule type" value="Genomic_DNA"/>
</dbReference>
<gene>
    <name evidence="4" type="ORF">AB0K36_06800</name>
</gene>
<keyword evidence="5" id="KW-1185">Reference proteome</keyword>
<dbReference type="Gene3D" id="3.40.50.2020">
    <property type="match status" value="1"/>
</dbReference>
<keyword evidence="1" id="KW-0328">Glycosyltransferase</keyword>
<reference evidence="4 5" key="1">
    <citation type="submission" date="2024-06" db="EMBL/GenBank/DDBJ databases">
        <title>The Natural Products Discovery Center: Release of the First 8490 Sequenced Strains for Exploring Actinobacteria Biosynthetic Diversity.</title>
        <authorList>
            <person name="Kalkreuter E."/>
            <person name="Kautsar S.A."/>
            <person name="Yang D."/>
            <person name="Bader C.D."/>
            <person name="Teijaro C.N."/>
            <person name="Fluegel L."/>
            <person name="Davis C.M."/>
            <person name="Simpson J.R."/>
            <person name="Lauterbach L."/>
            <person name="Steele A.D."/>
            <person name="Gui C."/>
            <person name="Meng S."/>
            <person name="Li G."/>
            <person name="Viehrig K."/>
            <person name="Ye F."/>
            <person name="Su P."/>
            <person name="Kiefer A.F."/>
            <person name="Nichols A."/>
            <person name="Cepeda A.J."/>
            <person name="Yan W."/>
            <person name="Fan B."/>
            <person name="Jiang Y."/>
            <person name="Adhikari A."/>
            <person name="Zheng C.-J."/>
            <person name="Schuster L."/>
            <person name="Cowan T.M."/>
            <person name="Smanski M.J."/>
            <person name="Chevrette M.G."/>
            <person name="De Carvalho L.P.S."/>
            <person name="Shen B."/>
        </authorList>
    </citation>
    <scope>NUCLEOTIDE SEQUENCE [LARGE SCALE GENOMIC DNA]</scope>
    <source>
        <strain evidence="4 5">NPDC049344</strain>
    </source>
</reference>
<comment type="caution">
    <text evidence="4">The sequence shown here is derived from an EMBL/GenBank/DDBJ whole genome shotgun (WGS) entry which is preliminary data.</text>
</comment>
<proteinExistence type="predicted"/>
<keyword evidence="3" id="KW-1133">Transmembrane helix</keyword>
<organism evidence="4 5">
    <name type="scientific">Streptomyces kurssanovii</name>
    <dbReference type="NCBI Taxonomy" id="67312"/>
    <lineage>
        <taxon>Bacteria</taxon>
        <taxon>Bacillati</taxon>
        <taxon>Actinomycetota</taxon>
        <taxon>Actinomycetes</taxon>
        <taxon>Kitasatosporales</taxon>
        <taxon>Streptomycetaceae</taxon>
        <taxon>Streptomyces</taxon>
    </lineage>
</organism>
<dbReference type="RefSeq" id="WP_189475784.1">
    <property type="nucleotide sequence ID" value="NZ_JBFAQK010000005.1"/>
</dbReference>
<evidence type="ECO:0000256" key="2">
    <source>
        <dbReference type="ARBA" id="ARBA00022679"/>
    </source>
</evidence>
<dbReference type="SUPFAM" id="SSF53271">
    <property type="entry name" value="PRTase-like"/>
    <property type="match status" value="1"/>
</dbReference>
<feature type="transmembrane region" description="Helical" evidence="3">
    <location>
        <begin position="6"/>
        <end position="24"/>
    </location>
</feature>
<dbReference type="Proteomes" id="UP001552521">
    <property type="component" value="Unassembled WGS sequence"/>
</dbReference>
<keyword evidence="2" id="KW-0808">Transferase</keyword>
<evidence type="ECO:0000313" key="4">
    <source>
        <dbReference type="EMBL" id="MEV4680479.1"/>
    </source>
</evidence>
<dbReference type="InterPro" id="IPR029057">
    <property type="entry name" value="PRTase-like"/>
</dbReference>
<evidence type="ECO:0008006" key="6">
    <source>
        <dbReference type="Google" id="ProtNLM"/>
    </source>
</evidence>
<keyword evidence="3" id="KW-0812">Transmembrane</keyword>
<name>A0ABV3HPI2_9ACTN</name>